<sequence>MRPAKATDRCADPPGAAGGRGAGLIRLGRCGIVAGMRRGERIGVVRQKLPVWWEGSKRDMPWRRSSAAADPYAI</sequence>
<evidence type="ECO:0000313" key="2">
    <source>
        <dbReference type="EMBL" id="GAG03403.1"/>
    </source>
</evidence>
<gene>
    <name evidence="2" type="ORF">S01H1_45868</name>
</gene>
<feature type="non-terminal residue" evidence="2">
    <location>
        <position position="74"/>
    </location>
</feature>
<feature type="region of interest" description="Disordered" evidence="1">
    <location>
        <begin position="1"/>
        <end position="20"/>
    </location>
</feature>
<dbReference type="EMBL" id="BARS01029341">
    <property type="protein sequence ID" value="GAG03403.1"/>
    <property type="molecule type" value="Genomic_DNA"/>
</dbReference>
<reference evidence="2" key="1">
    <citation type="journal article" date="2014" name="Front. Microbiol.">
        <title>High frequency of phylogenetically diverse reductive dehalogenase-homologous genes in deep subseafloor sedimentary metagenomes.</title>
        <authorList>
            <person name="Kawai M."/>
            <person name="Futagami T."/>
            <person name="Toyoda A."/>
            <person name="Takaki Y."/>
            <person name="Nishi S."/>
            <person name="Hori S."/>
            <person name="Arai W."/>
            <person name="Tsubouchi T."/>
            <person name="Morono Y."/>
            <person name="Uchiyama I."/>
            <person name="Ito T."/>
            <person name="Fujiyama A."/>
            <person name="Inagaki F."/>
            <person name="Takami H."/>
        </authorList>
    </citation>
    <scope>NUCLEOTIDE SEQUENCE</scope>
    <source>
        <strain evidence="2">Expedition CK06-06</strain>
    </source>
</reference>
<organism evidence="2">
    <name type="scientific">marine sediment metagenome</name>
    <dbReference type="NCBI Taxonomy" id="412755"/>
    <lineage>
        <taxon>unclassified sequences</taxon>
        <taxon>metagenomes</taxon>
        <taxon>ecological metagenomes</taxon>
    </lineage>
</organism>
<feature type="compositionally biased region" description="Basic and acidic residues" evidence="1">
    <location>
        <begin position="1"/>
        <end position="11"/>
    </location>
</feature>
<accession>X0USY1</accession>
<comment type="caution">
    <text evidence="2">The sequence shown here is derived from an EMBL/GenBank/DDBJ whole genome shotgun (WGS) entry which is preliminary data.</text>
</comment>
<dbReference type="AlphaFoldDB" id="X0USY1"/>
<name>X0USY1_9ZZZZ</name>
<evidence type="ECO:0000256" key="1">
    <source>
        <dbReference type="SAM" id="MobiDB-lite"/>
    </source>
</evidence>
<proteinExistence type="predicted"/>
<protein>
    <submittedName>
        <fullName evidence="2">Uncharacterized protein</fullName>
    </submittedName>
</protein>